<accession>A0A1P8WLX7</accession>
<dbReference type="KEGG" id="fmr:Fuma_04702"/>
<keyword evidence="1" id="KW-0472">Membrane</keyword>
<name>A0A1P8WLX7_9PLAN</name>
<evidence type="ECO:0000313" key="3">
    <source>
        <dbReference type="Proteomes" id="UP000187735"/>
    </source>
</evidence>
<evidence type="ECO:0000313" key="2">
    <source>
        <dbReference type="EMBL" id="APZ95050.1"/>
    </source>
</evidence>
<keyword evidence="1" id="KW-1133">Transmembrane helix</keyword>
<gene>
    <name evidence="2" type="ORF">Fuma_04702</name>
</gene>
<dbReference type="STRING" id="1891926.Fuma_04702"/>
<dbReference type="AlphaFoldDB" id="A0A1P8WLX7"/>
<sequence length="41" mass="4393">MSQQNSDPTIYDGLMFVSLGAVIVGIVFLVMTLGQYGWSGP</sequence>
<reference evidence="2 3" key="1">
    <citation type="journal article" date="2016" name="Front. Microbiol.">
        <title>Fuerstia marisgermanicae gen. nov., sp. nov., an Unusual Member of the Phylum Planctomycetes from the German Wadden Sea.</title>
        <authorList>
            <person name="Kohn T."/>
            <person name="Heuer A."/>
            <person name="Jogler M."/>
            <person name="Vollmers J."/>
            <person name="Boedeker C."/>
            <person name="Bunk B."/>
            <person name="Rast P."/>
            <person name="Borchert D."/>
            <person name="Glockner I."/>
            <person name="Freese H.M."/>
            <person name="Klenk H.P."/>
            <person name="Overmann J."/>
            <person name="Kaster A.K."/>
            <person name="Rohde M."/>
            <person name="Wiegand S."/>
            <person name="Jogler C."/>
        </authorList>
    </citation>
    <scope>NUCLEOTIDE SEQUENCE [LARGE SCALE GENOMIC DNA]</scope>
    <source>
        <strain evidence="2 3">NH11</strain>
    </source>
</reference>
<feature type="transmembrane region" description="Helical" evidence="1">
    <location>
        <begin position="12"/>
        <end position="38"/>
    </location>
</feature>
<proteinExistence type="predicted"/>
<dbReference type="Proteomes" id="UP000187735">
    <property type="component" value="Chromosome"/>
</dbReference>
<evidence type="ECO:0000256" key="1">
    <source>
        <dbReference type="SAM" id="Phobius"/>
    </source>
</evidence>
<keyword evidence="3" id="KW-1185">Reference proteome</keyword>
<dbReference type="EMBL" id="CP017641">
    <property type="protein sequence ID" value="APZ95050.1"/>
    <property type="molecule type" value="Genomic_DNA"/>
</dbReference>
<keyword evidence="1" id="KW-0812">Transmembrane</keyword>
<dbReference type="RefSeq" id="WP_257787779.1">
    <property type="nucleotide sequence ID" value="NZ_CP017641.1"/>
</dbReference>
<protein>
    <submittedName>
        <fullName evidence="2">Uncharacterized protein</fullName>
    </submittedName>
</protein>
<organism evidence="2 3">
    <name type="scientific">Fuerstiella marisgermanici</name>
    <dbReference type="NCBI Taxonomy" id="1891926"/>
    <lineage>
        <taxon>Bacteria</taxon>
        <taxon>Pseudomonadati</taxon>
        <taxon>Planctomycetota</taxon>
        <taxon>Planctomycetia</taxon>
        <taxon>Planctomycetales</taxon>
        <taxon>Planctomycetaceae</taxon>
        <taxon>Fuerstiella</taxon>
    </lineage>
</organism>